<evidence type="ECO:0000313" key="5">
    <source>
        <dbReference type="Proteomes" id="UP000308549"/>
    </source>
</evidence>
<dbReference type="OrthoDB" id="5946976at2759"/>
<evidence type="ECO:0000256" key="1">
    <source>
        <dbReference type="ARBA" id="ARBA00038215"/>
    </source>
</evidence>
<dbReference type="AlphaFoldDB" id="A0A4U0TRZ4"/>
<dbReference type="EMBL" id="NAJL01000042">
    <property type="protein sequence ID" value="TKA24652.1"/>
    <property type="molecule type" value="Genomic_DNA"/>
</dbReference>
<evidence type="ECO:0000259" key="2">
    <source>
        <dbReference type="Pfam" id="PF00144"/>
    </source>
</evidence>
<name>A0A4U0TRZ4_9PEZI</name>
<dbReference type="InterPro" id="IPR012338">
    <property type="entry name" value="Beta-lactam/transpept-like"/>
</dbReference>
<keyword evidence="5" id="KW-1185">Reference proteome</keyword>
<dbReference type="Pfam" id="PF11954">
    <property type="entry name" value="DUF3471"/>
    <property type="match status" value="1"/>
</dbReference>
<dbReference type="InterPro" id="IPR001466">
    <property type="entry name" value="Beta-lactam-related"/>
</dbReference>
<organism evidence="4 5">
    <name type="scientific">Salinomyces thailandicus</name>
    <dbReference type="NCBI Taxonomy" id="706561"/>
    <lineage>
        <taxon>Eukaryota</taxon>
        <taxon>Fungi</taxon>
        <taxon>Dikarya</taxon>
        <taxon>Ascomycota</taxon>
        <taxon>Pezizomycotina</taxon>
        <taxon>Dothideomycetes</taxon>
        <taxon>Dothideomycetidae</taxon>
        <taxon>Mycosphaerellales</taxon>
        <taxon>Teratosphaeriaceae</taxon>
        <taxon>Salinomyces</taxon>
    </lineage>
</organism>
<evidence type="ECO:0008006" key="6">
    <source>
        <dbReference type="Google" id="ProtNLM"/>
    </source>
</evidence>
<dbReference type="Gene3D" id="3.40.710.10">
    <property type="entry name" value="DD-peptidase/beta-lactamase superfamily"/>
    <property type="match status" value="1"/>
</dbReference>
<reference evidence="4 5" key="1">
    <citation type="submission" date="2017-03" db="EMBL/GenBank/DDBJ databases">
        <title>Genomes of endolithic fungi from Antarctica.</title>
        <authorList>
            <person name="Coleine C."/>
            <person name="Masonjones S."/>
            <person name="Stajich J.E."/>
        </authorList>
    </citation>
    <scope>NUCLEOTIDE SEQUENCE [LARGE SCALE GENOMIC DNA]</scope>
    <source>
        <strain evidence="4 5">CCFEE 6315</strain>
    </source>
</reference>
<dbReference type="PANTHER" id="PTHR46825:SF9">
    <property type="entry name" value="BETA-LACTAMASE-RELATED DOMAIN-CONTAINING PROTEIN"/>
    <property type="match status" value="1"/>
</dbReference>
<dbReference type="Proteomes" id="UP000308549">
    <property type="component" value="Unassembled WGS sequence"/>
</dbReference>
<gene>
    <name evidence="4" type="ORF">B0A50_06412</name>
</gene>
<feature type="domain" description="Beta-lactamase-related" evidence="2">
    <location>
        <begin position="9"/>
        <end position="344"/>
    </location>
</feature>
<evidence type="ECO:0000313" key="4">
    <source>
        <dbReference type="EMBL" id="TKA24652.1"/>
    </source>
</evidence>
<proteinExistence type="inferred from homology"/>
<dbReference type="InterPro" id="IPR021860">
    <property type="entry name" value="Peptidase_S12_Pab87-rel_C"/>
</dbReference>
<sequence length="505" mass="56401">MDILHSQSFSKHVQELMSQHHVPGLAIALVQDEQTSSIAFGEASREPPRPCTPDTLFDIASASKSLTAASVALLVVDNQNHPEVQWEAPMSSLLPDDFVMHNREHTDSVTVEDILSHRTGLPSHDNSYLGPRAAQPDDARSVTRNLRNLPVAAPVRTKYFYCNMLFTVATHLIEQMTGKSFADFLDERFFKPLYMNSTTLQPSRARQKGLSDRLATGYTWREEQETFQRVDSVECPEGQGAGSILTSVNDYILYVKAMLHRAYPITNEIYAGLVKSRTLVNPGYEQLDPYTSPAAYAAGWEVYYYRGHQIVRHDGLVDGFGSTHFFLPELRFGGVIFGNSDGMESVGTIIAHELIDEALGVPSLQRPDWVALEADRTAQDDVAEAEQLEELKQQLDSGSTESRVQHTPLVAYTGTYSNAGYHDLTVEIRDGGLFVDATDRSMAFSLAFEHVRDQIVYLAHLCDFQVGGGRDESFGAEFQFKDGMAVRMGLRLEADLPTYIWFTRL</sequence>
<evidence type="ECO:0000259" key="3">
    <source>
        <dbReference type="Pfam" id="PF11954"/>
    </source>
</evidence>
<comment type="similarity">
    <text evidence="1">Belongs to the peptidase S12 family.</text>
</comment>
<accession>A0A4U0TRZ4</accession>
<dbReference type="InterPro" id="IPR050491">
    <property type="entry name" value="AmpC-like"/>
</dbReference>
<comment type="caution">
    <text evidence="4">The sequence shown here is derived from an EMBL/GenBank/DDBJ whole genome shotgun (WGS) entry which is preliminary data.</text>
</comment>
<dbReference type="PANTHER" id="PTHR46825">
    <property type="entry name" value="D-ALANYL-D-ALANINE-CARBOXYPEPTIDASE/ENDOPEPTIDASE AMPH"/>
    <property type="match status" value="1"/>
</dbReference>
<feature type="domain" description="Peptidase S12 Pab87-related C-terminal" evidence="3">
    <location>
        <begin position="403"/>
        <end position="496"/>
    </location>
</feature>
<dbReference type="Pfam" id="PF00144">
    <property type="entry name" value="Beta-lactamase"/>
    <property type="match status" value="1"/>
</dbReference>
<dbReference type="SUPFAM" id="SSF56601">
    <property type="entry name" value="beta-lactamase/transpeptidase-like"/>
    <property type="match status" value="1"/>
</dbReference>
<protein>
    <recommendedName>
        <fullName evidence="6">Beta-lactamase family protein</fullName>
    </recommendedName>
</protein>